<dbReference type="NCBIfam" id="NF033779">
    <property type="entry name" value="Tim44_TimA_adap"/>
    <property type="match status" value="1"/>
</dbReference>
<evidence type="ECO:0000259" key="2">
    <source>
        <dbReference type="SMART" id="SM00978"/>
    </source>
</evidence>
<feature type="domain" description="Tim44-like" evidence="2">
    <location>
        <begin position="75"/>
        <end position="226"/>
    </location>
</feature>
<feature type="region of interest" description="Disordered" evidence="1">
    <location>
        <begin position="39"/>
        <end position="64"/>
    </location>
</feature>
<gene>
    <name evidence="3" type="ORF">SSA02_06770</name>
</gene>
<feature type="compositionally biased region" description="Basic and acidic residues" evidence="1">
    <location>
        <begin position="51"/>
        <end position="64"/>
    </location>
</feature>
<dbReference type="EMBL" id="BJVC01000001">
    <property type="protein sequence ID" value="GEL01514.1"/>
    <property type="molecule type" value="Genomic_DNA"/>
</dbReference>
<proteinExistence type="predicted"/>
<dbReference type="Proteomes" id="UP000321405">
    <property type="component" value="Unassembled WGS sequence"/>
</dbReference>
<dbReference type="Gene3D" id="3.10.450.240">
    <property type="match status" value="1"/>
</dbReference>
<comment type="caution">
    <text evidence="3">The sequence shown here is derived from an EMBL/GenBank/DDBJ whole genome shotgun (WGS) entry which is preliminary data.</text>
</comment>
<evidence type="ECO:0000256" key="1">
    <source>
        <dbReference type="SAM" id="MobiDB-lite"/>
    </source>
</evidence>
<dbReference type="OrthoDB" id="9798618at2"/>
<protein>
    <recommendedName>
        <fullName evidence="2">Tim44-like domain-containing protein</fullName>
    </recommendedName>
</protein>
<sequence>MSALSDIPYDIVVFAVLTVALVWRLRAVLGRRVNVEGTAPATRPLGVPNARPEDKPAPPEEPRAKCEIPQPGTRVGQILGQMKSVQPGFEAEAFLQNVQTAFRDVVTAFASGDRARLRQLLTPAAFDAFDAAITAREAARQQQRTEIVGVNSLSIMDAAIEPVSGGQKGRIDVQIVSRQISLLNDEGGQPLIGTEAVTEFHDLWQLECVSGPALAPPSWHLAAARAA</sequence>
<organism evidence="3 4">
    <name type="scientific">Swaminathania salitolerans</name>
    <dbReference type="NCBI Taxonomy" id="182838"/>
    <lineage>
        <taxon>Bacteria</taxon>
        <taxon>Pseudomonadati</taxon>
        <taxon>Pseudomonadota</taxon>
        <taxon>Alphaproteobacteria</taxon>
        <taxon>Acetobacterales</taxon>
        <taxon>Acetobacteraceae</taxon>
        <taxon>Swaminathania</taxon>
    </lineage>
</organism>
<dbReference type="SMART" id="SM00978">
    <property type="entry name" value="Tim44"/>
    <property type="match status" value="1"/>
</dbReference>
<name>A0A511BPE1_9PROT</name>
<dbReference type="RefSeq" id="WP_147092451.1">
    <property type="nucleotide sequence ID" value="NZ_BJVC01000001.1"/>
</dbReference>
<dbReference type="SUPFAM" id="SSF54427">
    <property type="entry name" value="NTF2-like"/>
    <property type="match status" value="1"/>
</dbReference>
<evidence type="ECO:0000313" key="4">
    <source>
        <dbReference type="Proteomes" id="UP000321405"/>
    </source>
</evidence>
<reference evidence="3 4" key="1">
    <citation type="submission" date="2019-07" db="EMBL/GenBank/DDBJ databases">
        <title>Whole genome shotgun sequence of Swaminathania salitolerans NBRC 104436.</title>
        <authorList>
            <person name="Hosoyama A."/>
            <person name="Uohara A."/>
            <person name="Ohji S."/>
            <person name="Ichikawa N."/>
        </authorList>
    </citation>
    <scope>NUCLEOTIDE SEQUENCE [LARGE SCALE GENOMIC DNA]</scope>
    <source>
        <strain evidence="3 4">NBRC 104436</strain>
    </source>
</reference>
<accession>A0A511BPE1</accession>
<dbReference type="InterPro" id="IPR032710">
    <property type="entry name" value="NTF2-like_dom_sf"/>
</dbReference>
<dbReference type="InterPro" id="IPR007379">
    <property type="entry name" value="Tim44-like_dom"/>
</dbReference>
<evidence type="ECO:0000313" key="3">
    <source>
        <dbReference type="EMBL" id="GEL01514.1"/>
    </source>
</evidence>
<dbReference type="Pfam" id="PF04280">
    <property type="entry name" value="Tim44"/>
    <property type="match status" value="1"/>
</dbReference>
<dbReference type="AlphaFoldDB" id="A0A511BPE1"/>
<keyword evidence="4" id="KW-1185">Reference proteome</keyword>